<keyword evidence="2" id="KW-1185">Reference proteome</keyword>
<comment type="caution">
    <text evidence="1">The sequence shown here is derived from an EMBL/GenBank/DDBJ whole genome shotgun (WGS) entry which is preliminary data.</text>
</comment>
<dbReference type="STRING" id="1635173.WH52_11555"/>
<accession>A0A1Y2PAK4</accession>
<evidence type="ECO:0000313" key="2">
    <source>
        <dbReference type="Proteomes" id="UP000194221"/>
    </source>
</evidence>
<dbReference type="AlphaFoldDB" id="A0A1Y2PAK4"/>
<protein>
    <submittedName>
        <fullName evidence="1">Uncharacterized protein</fullName>
    </submittedName>
</protein>
<sequence length="173" mass="20162">MIRSLLFLLFFLISTFFSIIWGQSDSKIPCSSKEYKQFDFWIGDWNVYNTDGKLIGNNKIVKMPNACTIQENWSSKTSKNQGTSYNYYNKADKSWNQVWVDNSGFSLNLKGNFKNNSMVLSSDVVKTPKGNYYNQITWTKNNDGSVTQVWDYMGLDNKKIREVFKGIYKKKKN</sequence>
<dbReference type="InParanoid" id="A0A1Y2PAK4"/>
<dbReference type="EMBL" id="LAPZ01000011">
    <property type="protein sequence ID" value="OSY87494.1"/>
    <property type="molecule type" value="Genomic_DNA"/>
</dbReference>
<dbReference type="OrthoDB" id="1121396at2"/>
<organism evidence="1 2">
    <name type="scientific">Tenacibaculum holothuriorum</name>
    <dbReference type="NCBI Taxonomy" id="1635173"/>
    <lineage>
        <taxon>Bacteria</taxon>
        <taxon>Pseudomonadati</taxon>
        <taxon>Bacteroidota</taxon>
        <taxon>Flavobacteriia</taxon>
        <taxon>Flavobacteriales</taxon>
        <taxon>Flavobacteriaceae</taxon>
        <taxon>Tenacibaculum</taxon>
    </lineage>
</organism>
<name>A0A1Y2PAK4_9FLAO</name>
<dbReference type="RefSeq" id="WP_086031113.1">
    <property type="nucleotide sequence ID" value="NZ_LAPZ01000011.1"/>
</dbReference>
<proteinExistence type="predicted"/>
<gene>
    <name evidence="1" type="ORF">WH52_11555</name>
</gene>
<dbReference type="Proteomes" id="UP000194221">
    <property type="component" value="Unassembled WGS sequence"/>
</dbReference>
<evidence type="ECO:0000313" key="1">
    <source>
        <dbReference type="EMBL" id="OSY87494.1"/>
    </source>
</evidence>
<reference evidence="1 2" key="1">
    <citation type="submission" date="2015-03" db="EMBL/GenBank/DDBJ databases">
        <title>Genome sequence of Tenacibaculum sp. S2-2, isolated from intestinal microbiota of sea cucumber, Apostichopus japonicas.</title>
        <authorList>
            <person name="Shao Z."/>
            <person name="Wang L."/>
            <person name="Li X."/>
        </authorList>
    </citation>
    <scope>NUCLEOTIDE SEQUENCE [LARGE SCALE GENOMIC DNA]</scope>
    <source>
        <strain evidence="1 2">S2-2</strain>
    </source>
</reference>